<keyword evidence="1" id="KW-0808">Transferase</keyword>
<keyword evidence="2" id="KW-0548">Nucleotidyltransferase</keyword>
<dbReference type="InterPro" id="IPR011708">
    <property type="entry name" value="DNA_pol3_alpha_NTPase_dom"/>
</dbReference>
<dbReference type="Pfam" id="PF17657">
    <property type="entry name" value="DNA_pol3_finger"/>
    <property type="match status" value="1"/>
</dbReference>
<dbReference type="OrthoDB" id="2397433at2759"/>
<dbReference type="GO" id="GO:0008408">
    <property type="term" value="F:3'-5' exonuclease activity"/>
    <property type="evidence" value="ECO:0007669"/>
    <property type="project" value="InterPro"/>
</dbReference>
<reference evidence="7" key="1">
    <citation type="submission" date="2022-08" db="EMBL/GenBank/DDBJ databases">
        <authorList>
            <person name="Kallberg Y."/>
            <person name="Tangrot J."/>
            <person name="Rosling A."/>
        </authorList>
    </citation>
    <scope>NUCLEOTIDE SEQUENCE</scope>
    <source>
        <strain evidence="7">Wild A</strain>
    </source>
</reference>
<keyword evidence="4" id="KW-0239">DNA-directed DNA polymerase</keyword>
<organism evidence="7 8">
    <name type="scientific">Funneliformis geosporum</name>
    <dbReference type="NCBI Taxonomy" id="1117311"/>
    <lineage>
        <taxon>Eukaryota</taxon>
        <taxon>Fungi</taxon>
        <taxon>Fungi incertae sedis</taxon>
        <taxon>Mucoromycota</taxon>
        <taxon>Glomeromycotina</taxon>
        <taxon>Glomeromycetes</taxon>
        <taxon>Glomerales</taxon>
        <taxon>Glomeraceae</taxon>
        <taxon>Funneliformis</taxon>
    </lineage>
</organism>
<sequence>MVGPGRGSAVSSLVTYLLGITSVDPLEHKLFFERFLNEKRKNLPDIDLDVENQEEVFNYLQKKYPKKQVARIITKKKIGWKVAFRETAKLYKVGEIKLKEIVSLTGENPNFNDLKLQRWQTSYPNLFQLTSKIQNLYYDTGIHPAGVIISESSLVGSVPLKLEKDCLLTLFEEDKLAGLGLKKYDFLSLRETLGFIQLLKNFLLTGIFQLDTPSARLLFNRFRPENFAELVLFLSLNRPGTKKKVEEVSQKKDSKTKVSFTSPVIREILIETYGFIIFEEQISQIFAYIYECSFAEAEVKRRELAKKGLEKDFFNQVQKKLNLSESKLIYQQINSSVGYTFNKSHAVAYKKVESNTFEAWVKGGVFRSLGIDDNNLLDYQKAIFRYLSIRKKLTTLNNSLPFLDLTTRILEENKAKINQRELESLGLYIFQKIEEYDNQKTLVNVYAVIYQIEKKDKDNYTLFLQDIRNSFKLNISAEFYLTNQEKLVIHNELLFTLRVGAKQGKISSLTCEKISDNL</sequence>
<gene>
    <name evidence="7" type="ORF">FWILDA_LOCUS15068</name>
</gene>
<evidence type="ECO:0000313" key="8">
    <source>
        <dbReference type="Proteomes" id="UP001153678"/>
    </source>
</evidence>
<dbReference type="Pfam" id="PF07733">
    <property type="entry name" value="DNA_pol3_alpha"/>
    <property type="match status" value="1"/>
</dbReference>
<keyword evidence="8" id="KW-1185">Reference proteome</keyword>
<evidence type="ECO:0000256" key="3">
    <source>
        <dbReference type="ARBA" id="ARBA00022705"/>
    </source>
</evidence>
<accession>A0A9W4T3N8</accession>
<dbReference type="GO" id="GO:0003887">
    <property type="term" value="F:DNA-directed DNA polymerase activity"/>
    <property type="evidence" value="ECO:0007669"/>
    <property type="project" value="UniProtKB-KW"/>
</dbReference>
<evidence type="ECO:0000256" key="4">
    <source>
        <dbReference type="ARBA" id="ARBA00022932"/>
    </source>
</evidence>
<evidence type="ECO:0000256" key="1">
    <source>
        <dbReference type="ARBA" id="ARBA00022679"/>
    </source>
</evidence>
<dbReference type="EMBL" id="CAMKVN010007392">
    <property type="protein sequence ID" value="CAI2191430.1"/>
    <property type="molecule type" value="Genomic_DNA"/>
</dbReference>
<dbReference type="InterPro" id="IPR040982">
    <property type="entry name" value="DNA_pol3_finger"/>
</dbReference>
<dbReference type="PANTHER" id="PTHR32294">
    <property type="entry name" value="DNA POLYMERASE III SUBUNIT ALPHA"/>
    <property type="match status" value="1"/>
</dbReference>
<dbReference type="PANTHER" id="PTHR32294:SF0">
    <property type="entry name" value="DNA POLYMERASE III SUBUNIT ALPHA"/>
    <property type="match status" value="1"/>
</dbReference>
<comment type="caution">
    <text evidence="7">The sequence shown here is derived from an EMBL/GenBank/DDBJ whole genome shotgun (WGS) entry which is preliminary data.</text>
</comment>
<evidence type="ECO:0000259" key="5">
    <source>
        <dbReference type="Pfam" id="PF07733"/>
    </source>
</evidence>
<dbReference type="GO" id="GO:0006260">
    <property type="term" value="P:DNA replication"/>
    <property type="evidence" value="ECO:0007669"/>
    <property type="project" value="UniProtKB-KW"/>
</dbReference>
<evidence type="ECO:0000313" key="7">
    <source>
        <dbReference type="EMBL" id="CAI2191430.1"/>
    </source>
</evidence>
<dbReference type="AlphaFoldDB" id="A0A9W4T3N8"/>
<feature type="domain" description="DNA polymerase III alpha subunit finger" evidence="6">
    <location>
        <begin position="196"/>
        <end position="311"/>
    </location>
</feature>
<protein>
    <submittedName>
        <fullName evidence="7">18391_t:CDS:1</fullName>
    </submittedName>
</protein>
<proteinExistence type="predicted"/>
<evidence type="ECO:0000259" key="6">
    <source>
        <dbReference type="Pfam" id="PF17657"/>
    </source>
</evidence>
<name>A0A9W4T3N8_9GLOM</name>
<dbReference type="Proteomes" id="UP001153678">
    <property type="component" value="Unassembled WGS sequence"/>
</dbReference>
<evidence type="ECO:0000256" key="2">
    <source>
        <dbReference type="ARBA" id="ARBA00022695"/>
    </source>
</evidence>
<feature type="domain" description="Bacterial DNA polymerase III alpha subunit NTPase" evidence="5">
    <location>
        <begin position="1"/>
        <end position="187"/>
    </location>
</feature>
<dbReference type="InterPro" id="IPR004805">
    <property type="entry name" value="DnaE2/DnaE/PolC"/>
</dbReference>
<keyword evidence="3" id="KW-0235">DNA replication</keyword>